<feature type="chain" id="PRO_5039177496" evidence="1">
    <location>
        <begin position="32"/>
        <end position="382"/>
    </location>
</feature>
<dbReference type="InterPro" id="IPR052336">
    <property type="entry name" value="MlaD_Phospholipid_Transporter"/>
</dbReference>
<evidence type="ECO:0000313" key="5">
    <source>
        <dbReference type="Proteomes" id="UP000028488"/>
    </source>
</evidence>
<dbReference type="NCBIfam" id="TIGR00996">
    <property type="entry name" value="Mtu_fam_mce"/>
    <property type="match status" value="1"/>
</dbReference>
<organism evidence="4 5">
    <name type="scientific">Rhodococcus opacus</name>
    <name type="common">Nocardia opaca</name>
    <dbReference type="NCBI Taxonomy" id="37919"/>
    <lineage>
        <taxon>Bacteria</taxon>
        <taxon>Bacillati</taxon>
        <taxon>Actinomycetota</taxon>
        <taxon>Actinomycetes</taxon>
        <taxon>Mycobacteriales</taxon>
        <taxon>Nocardiaceae</taxon>
        <taxon>Rhodococcus</taxon>
    </lineage>
</organism>
<dbReference type="InterPro" id="IPR003399">
    <property type="entry name" value="Mce/MlaD"/>
</dbReference>
<proteinExistence type="predicted"/>
<name>A0A076EAH3_RHOOP</name>
<dbReference type="Pfam" id="PF02470">
    <property type="entry name" value="MlaD"/>
    <property type="match status" value="1"/>
</dbReference>
<dbReference type="PANTHER" id="PTHR33371">
    <property type="entry name" value="INTERMEMBRANE PHOSPHOLIPID TRANSPORT SYSTEM BINDING PROTEIN MLAD-RELATED"/>
    <property type="match status" value="1"/>
</dbReference>
<keyword evidence="1" id="KW-0732">Signal</keyword>
<gene>
    <name evidence="4" type="ORF">EP51_00680</name>
</gene>
<protein>
    <submittedName>
        <fullName evidence="4">Mammalian cell entry protein</fullName>
    </submittedName>
</protein>
<dbReference type="InterPro" id="IPR005693">
    <property type="entry name" value="Mce"/>
</dbReference>
<dbReference type="RefSeq" id="WP_128638291.1">
    <property type="nucleotide sequence ID" value="NZ_CP008947.1"/>
</dbReference>
<reference evidence="4 5" key="1">
    <citation type="submission" date="2014-07" db="EMBL/GenBank/DDBJ databases">
        <title>Genome Sequence of Rhodococcus opacus Strain R7, a Biodegrader of Mono- and Polycyclic Aromatic Hydrocarbons.</title>
        <authorList>
            <person name="Di Gennaro P."/>
            <person name="Zampolli J."/>
            <person name="Presti I."/>
            <person name="Cappelletti M."/>
            <person name="D'Ursi P."/>
            <person name="Orro A."/>
            <person name="Mezzelani A."/>
            <person name="Milanesi L."/>
        </authorList>
    </citation>
    <scope>NUCLEOTIDE SEQUENCE [LARGE SCALE GENOMIC DNA]</scope>
    <source>
        <strain evidence="4 5">R7</strain>
    </source>
</reference>
<dbReference type="PANTHER" id="PTHR33371:SF15">
    <property type="entry name" value="LIPOPROTEIN LPRN"/>
    <property type="match status" value="1"/>
</dbReference>
<dbReference type="Proteomes" id="UP000028488">
    <property type="component" value="Chromosome"/>
</dbReference>
<feature type="domain" description="Mce/MlaD" evidence="2">
    <location>
        <begin position="47"/>
        <end position="120"/>
    </location>
</feature>
<evidence type="ECO:0000259" key="3">
    <source>
        <dbReference type="Pfam" id="PF11887"/>
    </source>
</evidence>
<dbReference type="GO" id="GO:0005576">
    <property type="term" value="C:extracellular region"/>
    <property type="evidence" value="ECO:0007669"/>
    <property type="project" value="TreeGrafter"/>
</dbReference>
<feature type="domain" description="Mammalian cell entry C-terminal" evidence="3">
    <location>
        <begin position="130"/>
        <end position="294"/>
    </location>
</feature>
<feature type="signal peptide" evidence="1">
    <location>
        <begin position="1"/>
        <end position="31"/>
    </location>
</feature>
<evidence type="ECO:0000256" key="1">
    <source>
        <dbReference type="SAM" id="SignalP"/>
    </source>
</evidence>
<sequence>MMFRRKPLRRSIGLALTGLSAALLTSCGWEGANSLPLPGTEGSGDGSYTVTIQMPNVTSIQRNSRVRVHDVTVGNVTDVQLQDWHALVTVRLDGGVALPKNATAKIGQTSLLGSLHVELAEPLDEAPSGSLGDGDTIPLDHAGQYPTTEQTLAAVSVVLNGGGLGQLQEIDTQLNAALGGRESDVRTFLTQLDTFTSALNTQKDDILTALEGLDRLSLTANEQTQTLESALERIPPAIETLNRQKDNLTGSVISVGNFADVANRTVTTGSEDIQQNLRDLAPTLRELANAGPGLAGSLGMLPTFPWPLAGLPKYIQGDAGNLSATLDLTLGRIDANFLQGTPLAGTLYNAETALGRTVGRMPTADKNPLTAPLESVVIRGGQ</sequence>
<evidence type="ECO:0000313" key="4">
    <source>
        <dbReference type="EMBL" id="AII03250.1"/>
    </source>
</evidence>
<dbReference type="InterPro" id="IPR024516">
    <property type="entry name" value="Mce_C"/>
</dbReference>
<dbReference type="eggNOG" id="COG1463">
    <property type="taxonomic scope" value="Bacteria"/>
</dbReference>
<dbReference type="PROSITE" id="PS51257">
    <property type="entry name" value="PROKAR_LIPOPROTEIN"/>
    <property type="match status" value="1"/>
</dbReference>
<dbReference type="EMBL" id="CP008947">
    <property type="protein sequence ID" value="AII03250.1"/>
    <property type="molecule type" value="Genomic_DNA"/>
</dbReference>
<dbReference type="Pfam" id="PF11887">
    <property type="entry name" value="Mce4_CUP1"/>
    <property type="match status" value="1"/>
</dbReference>
<accession>A0A076EAH3</accession>
<evidence type="ECO:0000259" key="2">
    <source>
        <dbReference type="Pfam" id="PF02470"/>
    </source>
</evidence>
<dbReference type="AlphaFoldDB" id="A0A076EAH3"/>